<dbReference type="Ensembl" id="ENSMAMT00000011327.2">
    <property type="protein sequence ID" value="ENSMAMP00000011041.2"/>
    <property type="gene ID" value="ENSMAMG00000007467.2"/>
</dbReference>
<reference evidence="1" key="2">
    <citation type="submission" date="2025-09" db="UniProtKB">
        <authorList>
            <consortium name="Ensembl"/>
        </authorList>
    </citation>
    <scope>IDENTIFICATION</scope>
</reference>
<accession>A0A3Q3LM65</accession>
<dbReference type="PANTHER" id="PTHR14890">
    <property type="entry name" value="FANCONI ANEMIA CORE COMPLEX-ASSOCIATED PROTEIN 100"/>
    <property type="match status" value="1"/>
</dbReference>
<reference evidence="1" key="1">
    <citation type="submission" date="2025-08" db="UniProtKB">
        <authorList>
            <consortium name="Ensembl"/>
        </authorList>
    </citation>
    <scope>IDENTIFICATION</scope>
</reference>
<proteinExistence type="predicted"/>
<dbReference type="InterPro" id="IPR029251">
    <property type="entry name" value="Faap100"/>
</dbReference>
<protein>
    <submittedName>
        <fullName evidence="1">FA core complex associated protein 100</fullName>
    </submittedName>
</protein>
<evidence type="ECO:0000313" key="1">
    <source>
        <dbReference type="Ensembl" id="ENSMAMP00000011041.2"/>
    </source>
</evidence>
<dbReference type="GO" id="GO:0036297">
    <property type="term" value="P:interstrand cross-link repair"/>
    <property type="evidence" value="ECO:0007669"/>
    <property type="project" value="InterPro"/>
</dbReference>
<dbReference type="GeneTree" id="ENSGT00390000016682"/>
<dbReference type="STRING" id="205130.ENSMAMP00000011041"/>
<name>A0A3Q3LM65_9TELE</name>
<dbReference type="FunCoup" id="A0A3Q3LM65">
    <property type="interactions" value="1171"/>
</dbReference>
<dbReference type="GO" id="GO:0005654">
    <property type="term" value="C:nucleoplasm"/>
    <property type="evidence" value="ECO:0007669"/>
    <property type="project" value="TreeGrafter"/>
</dbReference>
<dbReference type="PANTHER" id="PTHR14890:SF1">
    <property type="entry name" value="FANCONI ANEMIA CORE COMPLEX-ASSOCIATED PROTEIN 100"/>
    <property type="match status" value="1"/>
</dbReference>
<dbReference type="AlphaFoldDB" id="A0A3Q3LM65"/>
<organism evidence="1 2">
    <name type="scientific">Mastacembelus armatus</name>
    <name type="common">zig-zag eel</name>
    <dbReference type="NCBI Taxonomy" id="205130"/>
    <lineage>
        <taxon>Eukaryota</taxon>
        <taxon>Metazoa</taxon>
        <taxon>Chordata</taxon>
        <taxon>Craniata</taxon>
        <taxon>Vertebrata</taxon>
        <taxon>Euteleostomi</taxon>
        <taxon>Actinopterygii</taxon>
        <taxon>Neopterygii</taxon>
        <taxon>Teleostei</taxon>
        <taxon>Neoteleostei</taxon>
        <taxon>Acanthomorphata</taxon>
        <taxon>Anabantaria</taxon>
        <taxon>Synbranchiformes</taxon>
        <taxon>Mastacembelidae</taxon>
        <taxon>Mastacembelus</taxon>
    </lineage>
</organism>
<dbReference type="GO" id="GO:0043240">
    <property type="term" value="C:Fanconi anaemia nuclear complex"/>
    <property type="evidence" value="ECO:0007669"/>
    <property type="project" value="InterPro"/>
</dbReference>
<dbReference type="InParanoid" id="A0A3Q3LM65"/>
<dbReference type="Proteomes" id="UP000261640">
    <property type="component" value="Unplaced"/>
</dbReference>
<dbReference type="Pfam" id="PF15146">
    <property type="entry name" value="FANCAA"/>
    <property type="match status" value="1"/>
</dbReference>
<dbReference type="SUPFAM" id="SSF69322">
    <property type="entry name" value="Tricorn protease domain 2"/>
    <property type="match status" value="1"/>
</dbReference>
<sequence length="901" mass="97115">MEGRCVVETWAEFGFSGPSYVPRLRLGFETAVFLCTGSDEVYIFSTQERKLTAVLQFPGPVSDLAESPDKQLLYVSCRGGVYCVSLPLLLSRYEPLHKDSLSSLYSVSSSSSAPVAHFICTLLLCRAQNSLANVSSGLAELKISPEFLAVEEEEALSLLLVGSVLLILSQRDASWVLSLYKTPKQTQSCSYEMISSFSLPLVSAVVSGDSELKTGVKRRPVLTCVHSGHTTPASSGATSSTEAILTDSHFHLEPVLFKLLFGIDAALIRSPVIVCGLPDGRLCFLPLRLPGSQLRVLYSLEQPVVSVGASVVMETGPAHAQCLVAVGELGRVVLIRTDKGGPEGPYATAGFIEGSVPGPVVCGCVDKHHFYYSTGSDLLVLDLSERSSEIEGQDGDETSSKSAAALQSPSSLNVCRVVSLAEPPCSTADEVQLLALSVRGQLQRITLPVGLKDARIPKLPSTQVGRSVKDLLSAIGDVCDRASVLKISIKTKNQTLRHLNQVLNISFLLIARKNNEDLPIEEKPMRCHAITRWSRLLQKDSLNLTCVLDNSSPYVLERGWTLSITICPLSYSPSVGGENSSTTFSFPFCNLHPGETLEVSLPLGAAGESSFPMTVNSSLIFSLTSLLGEEAVASFAFLQSNCISLPLNSLTVDWLHTLQLSSLTVPHKNNMSNADDTIQAFLNSRQIRCSGRGEGGVETVVKHVKEQYSASVRVSSDLLGDTLGLKGSDMDPQGPNLAPQNICISLLNWLFEGHGGVKMEHQVDKTTLSSSVVLAQAPSGDTVKISSKEVNIMDSAMEEDPLTAVEVQVESSSIAAVCGLHHAVLHRVQTLLHRAPERAASIKRVQSLGIRQALQRAERLLQQIQQNRISEAFGVGVSTGQTTRSLLSVYRELRENPLLII</sequence>
<evidence type="ECO:0000313" key="2">
    <source>
        <dbReference type="Proteomes" id="UP000261640"/>
    </source>
</evidence>
<keyword evidence="2" id="KW-1185">Reference proteome</keyword>